<feature type="compositionally biased region" description="Polar residues" evidence="9">
    <location>
        <begin position="642"/>
        <end position="664"/>
    </location>
</feature>
<evidence type="ECO:0000256" key="9">
    <source>
        <dbReference type="SAM" id="MobiDB-lite"/>
    </source>
</evidence>
<evidence type="ECO:0000256" key="4">
    <source>
        <dbReference type="ARBA" id="ARBA00022448"/>
    </source>
</evidence>
<keyword evidence="7" id="KW-0472">Membrane</keyword>
<dbReference type="GO" id="GO:0007030">
    <property type="term" value="P:Golgi organization"/>
    <property type="evidence" value="ECO:0007669"/>
    <property type="project" value="InterPro"/>
</dbReference>
<name>A0AAD5UX12_9APHY</name>
<dbReference type="GO" id="GO:0000139">
    <property type="term" value="C:Golgi membrane"/>
    <property type="evidence" value="ECO:0007669"/>
    <property type="project" value="UniProtKB-SubCell"/>
</dbReference>
<proteinExistence type="inferred from homology"/>
<evidence type="ECO:0000256" key="2">
    <source>
        <dbReference type="ARBA" id="ARBA00007603"/>
    </source>
</evidence>
<dbReference type="InterPro" id="IPR024603">
    <property type="entry name" value="COG_complex_COG2_C"/>
</dbReference>
<dbReference type="AlphaFoldDB" id="A0AAD5UX12"/>
<comment type="caution">
    <text evidence="12">The sequence shown here is derived from an EMBL/GenBank/DDBJ whole genome shotgun (WGS) entry which is preliminary data.</text>
</comment>
<dbReference type="PANTHER" id="PTHR12961:SF0">
    <property type="entry name" value="CONSERVED OLIGOMERIC GOLGI COMPLEX SUBUNIT 2"/>
    <property type="match status" value="1"/>
</dbReference>
<dbReference type="GO" id="GO:0006891">
    <property type="term" value="P:intra-Golgi vesicle-mediated transport"/>
    <property type="evidence" value="ECO:0007669"/>
    <property type="project" value="TreeGrafter"/>
</dbReference>
<keyword evidence="4" id="KW-0813">Transport</keyword>
<organism evidence="12 13">
    <name type="scientific">Meripilus lineatus</name>
    <dbReference type="NCBI Taxonomy" id="2056292"/>
    <lineage>
        <taxon>Eukaryota</taxon>
        <taxon>Fungi</taxon>
        <taxon>Dikarya</taxon>
        <taxon>Basidiomycota</taxon>
        <taxon>Agaricomycotina</taxon>
        <taxon>Agaricomycetes</taxon>
        <taxon>Polyporales</taxon>
        <taxon>Meripilaceae</taxon>
        <taxon>Meripilus</taxon>
    </lineage>
</organism>
<dbReference type="PANTHER" id="PTHR12961">
    <property type="entry name" value="CONSERVED OLIGOMERIC GOLGI COMPLEX COMPONENT 2"/>
    <property type="match status" value="1"/>
</dbReference>
<evidence type="ECO:0000256" key="7">
    <source>
        <dbReference type="ARBA" id="ARBA00023136"/>
    </source>
</evidence>
<gene>
    <name evidence="12" type="ORF">NLI96_g8638</name>
</gene>
<evidence type="ECO:0000256" key="3">
    <source>
        <dbReference type="ARBA" id="ARBA00020977"/>
    </source>
</evidence>
<dbReference type="Proteomes" id="UP001212997">
    <property type="component" value="Unassembled WGS sequence"/>
</dbReference>
<feature type="domain" description="Conserved oligomeric Golgi complex subunit 2 N-terminal" evidence="10">
    <location>
        <begin position="53"/>
        <end position="122"/>
    </location>
</feature>
<evidence type="ECO:0000313" key="13">
    <source>
        <dbReference type="Proteomes" id="UP001212997"/>
    </source>
</evidence>
<feature type="region of interest" description="Disordered" evidence="9">
    <location>
        <begin position="635"/>
        <end position="664"/>
    </location>
</feature>
<reference evidence="12" key="1">
    <citation type="submission" date="2022-07" db="EMBL/GenBank/DDBJ databases">
        <title>Genome Sequence of Physisporinus lineatus.</title>
        <authorList>
            <person name="Buettner E."/>
        </authorList>
    </citation>
    <scope>NUCLEOTIDE SEQUENCE</scope>
    <source>
        <strain evidence="12">VT162</strain>
    </source>
</reference>
<feature type="domain" description="COG complex component COG2 C-terminal" evidence="11">
    <location>
        <begin position="537"/>
        <end position="877"/>
    </location>
</feature>
<sequence>MSSQDSIQRDHFQLGRLAEELAARELRSGGTLPGEDELTPAEHRLPVYIPLSHDDLHLSAEHFNVEEFLLSRAYTSLPDLRTELRDYLATLKEELVKLINDDYEAFISLSTDLKDEGVRMERLKWPLGDIRGKVLESQSELKRIQDTVQLKLKTRATLREEKAFLHLLLKISESTTRLETLLLIDSPSDSEATSNVRNVIKPLGTRTDSGGLDDRIRGSRAKHLSRVASEYTQLLYHVSKAKAEKCAFIDEMQWRIDRIQSTLSSDLDHLFSSTVVALTAPKEGSKSSRSTESDKAKWIADVTECLLTYDSLGLWQDAEEILRRDVVHEFIKRAIYPGALSAPHSPIIPHTPFPPGASSLQPPRTPYTPFSAFASKQNPFEFSLQKGGLSVAHAHILDDADDPLAALFNAILRFVERDMKRIMEIADKVGLKAGARSQLPAARGLSDRKASLSLSKGPHGASEGGGFEIMANVVWAELGKAVMEELGSVIFAAGNPDEFRQHHETTQAFIRSLEYLAPSVQSIAAMRAHPVYSTFERRWQLPVYFQLRWKEIVTKLEDSLAVTRLERTPTKGLAPFVTPQAAAVWDAISSCWSAQVYIPELGFRFWKFHLQLISRYKSWLDKSLPPLETSSTIATSDKHLGGSSTPLSVNRAATPSIPTEPSSAESIAADEAMLVQLGTAIADIKAFEQQIWKLWREELHILLPESEALGAVGGGPATLEDALRHAMSVLLSIIPPLCSQIILILSRRGCDALLAMRSIPSQFRAMTSSRRMPTEASFFVSVIFKALKSFFAIGTADGPGASLKNEYLHAFAEETFEVVTQRYIFFLNAMKKTEESLRRLKKGKKSTYSLFGGSSAPREDDGRADEEKIRVQMILDVAAFKREAESLGVAVDSSDAYRILKELADASLDDDTL</sequence>
<evidence type="ECO:0000259" key="10">
    <source>
        <dbReference type="Pfam" id="PF06148"/>
    </source>
</evidence>
<keyword evidence="13" id="KW-1185">Reference proteome</keyword>
<evidence type="ECO:0000256" key="5">
    <source>
        <dbReference type="ARBA" id="ARBA00022927"/>
    </source>
</evidence>
<dbReference type="InterPro" id="IPR024602">
    <property type="entry name" value="COG_su2_N"/>
</dbReference>
<evidence type="ECO:0000313" key="12">
    <source>
        <dbReference type="EMBL" id="KAJ3480040.1"/>
    </source>
</evidence>
<dbReference type="GO" id="GO:0015031">
    <property type="term" value="P:protein transport"/>
    <property type="evidence" value="ECO:0007669"/>
    <property type="project" value="UniProtKB-KW"/>
</dbReference>
<evidence type="ECO:0000259" key="11">
    <source>
        <dbReference type="Pfam" id="PF12022"/>
    </source>
</evidence>
<comment type="subcellular location">
    <subcellularLocation>
        <location evidence="1">Golgi apparatus membrane</location>
        <topology evidence="1">Peripheral membrane protein</topology>
    </subcellularLocation>
</comment>
<dbReference type="Pfam" id="PF06148">
    <property type="entry name" value="COG2_N"/>
    <property type="match status" value="1"/>
</dbReference>
<evidence type="ECO:0000256" key="6">
    <source>
        <dbReference type="ARBA" id="ARBA00023034"/>
    </source>
</evidence>
<accession>A0AAD5UX12</accession>
<dbReference type="Pfam" id="PF12022">
    <property type="entry name" value="COG2_C"/>
    <property type="match status" value="1"/>
</dbReference>
<evidence type="ECO:0000256" key="8">
    <source>
        <dbReference type="ARBA" id="ARBA00031344"/>
    </source>
</evidence>
<dbReference type="GO" id="GO:0017119">
    <property type="term" value="C:Golgi transport complex"/>
    <property type="evidence" value="ECO:0007669"/>
    <property type="project" value="TreeGrafter"/>
</dbReference>
<comment type="similarity">
    <text evidence="2">Belongs to the COG2 family.</text>
</comment>
<keyword evidence="5" id="KW-0653">Protein transport</keyword>
<dbReference type="EMBL" id="JANAWD010000400">
    <property type="protein sequence ID" value="KAJ3480040.1"/>
    <property type="molecule type" value="Genomic_DNA"/>
</dbReference>
<keyword evidence="6" id="KW-0333">Golgi apparatus</keyword>
<evidence type="ECO:0000256" key="1">
    <source>
        <dbReference type="ARBA" id="ARBA00004395"/>
    </source>
</evidence>
<dbReference type="InterPro" id="IPR009316">
    <property type="entry name" value="COG2"/>
</dbReference>
<protein>
    <recommendedName>
        <fullName evidence="3">Conserved oligomeric Golgi complex subunit 2</fullName>
    </recommendedName>
    <alternativeName>
        <fullName evidence="8">Component of oligomeric Golgi complex 2</fullName>
    </alternativeName>
</protein>